<dbReference type="EMBL" id="BTSY01000004">
    <property type="protein sequence ID" value="GMT21822.1"/>
    <property type="molecule type" value="Genomic_DNA"/>
</dbReference>
<dbReference type="AlphaFoldDB" id="A0AAV5VV12"/>
<comment type="caution">
    <text evidence="1">The sequence shown here is derived from an EMBL/GenBank/DDBJ whole genome shotgun (WGS) entry which is preliminary data.</text>
</comment>
<proteinExistence type="predicted"/>
<gene>
    <name evidence="1" type="ORF">PFISCL1PPCAC_13119</name>
</gene>
<feature type="non-terminal residue" evidence="1">
    <location>
        <position position="89"/>
    </location>
</feature>
<evidence type="ECO:0000313" key="1">
    <source>
        <dbReference type="EMBL" id="GMT21822.1"/>
    </source>
</evidence>
<keyword evidence="2" id="KW-1185">Reference proteome</keyword>
<dbReference type="Proteomes" id="UP001432322">
    <property type="component" value="Unassembled WGS sequence"/>
</dbReference>
<evidence type="ECO:0000313" key="2">
    <source>
        <dbReference type="Proteomes" id="UP001432322"/>
    </source>
</evidence>
<organism evidence="1 2">
    <name type="scientific">Pristionchus fissidentatus</name>
    <dbReference type="NCBI Taxonomy" id="1538716"/>
    <lineage>
        <taxon>Eukaryota</taxon>
        <taxon>Metazoa</taxon>
        <taxon>Ecdysozoa</taxon>
        <taxon>Nematoda</taxon>
        <taxon>Chromadorea</taxon>
        <taxon>Rhabditida</taxon>
        <taxon>Rhabditina</taxon>
        <taxon>Diplogasteromorpha</taxon>
        <taxon>Diplogasteroidea</taxon>
        <taxon>Neodiplogasteridae</taxon>
        <taxon>Pristionchus</taxon>
    </lineage>
</organism>
<sequence>TPWQRTKSWDGFAPHCVVEPGEAAARQRVFHPASSEAREADMRDRSHPFRLDTCRFRSDRHNVGFVIDDRIRCMLCTRPSRDWHCSLYP</sequence>
<accession>A0AAV5VV12</accession>
<name>A0AAV5VV12_9BILA</name>
<feature type="non-terminal residue" evidence="1">
    <location>
        <position position="1"/>
    </location>
</feature>
<protein>
    <submittedName>
        <fullName evidence="1">Uncharacterized protein</fullName>
    </submittedName>
</protein>
<reference evidence="1" key="1">
    <citation type="submission" date="2023-10" db="EMBL/GenBank/DDBJ databases">
        <title>Genome assembly of Pristionchus species.</title>
        <authorList>
            <person name="Yoshida K."/>
            <person name="Sommer R.J."/>
        </authorList>
    </citation>
    <scope>NUCLEOTIDE SEQUENCE</scope>
    <source>
        <strain evidence="1">RS5133</strain>
    </source>
</reference>